<reference evidence="1" key="1">
    <citation type="submission" date="2022-11" db="EMBL/GenBank/DDBJ databases">
        <authorList>
            <person name="Morgan W.R."/>
            <person name="Tartar A."/>
        </authorList>
    </citation>
    <scope>NUCLEOTIDE SEQUENCE</scope>
    <source>
        <strain evidence="1">ARSEF 373</strain>
    </source>
</reference>
<gene>
    <name evidence="1" type="ORF">N0F65_009889</name>
</gene>
<sequence>MSLPPSIITPIFNSSYFTSANGYLTISTADQRYMRIGSTGAFSSLAVVGNLDCGSLTIGGSTVDLSALSGLTAGTVTASKLVLVDANKDISGFGNLTSDSVYTNALFLASSQLNYNYGASPGTSLALCTLVTDASNNIGNINSLSATTLNGTIGTAAQPNITSTGNLTVPASLTVTNRSTPLSLTSTVQNSTLAITIQTTGSNATPATATLFSLYANSKRQLSLVNNADTVNFPNRNGSTTGIQLAGTLVTATAAQLNYTTVTAGTASASKALVLDSSSNISGINSLSATTLAGTLSTAAQMLLHWVLLLLSQPQD</sequence>
<proteinExistence type="predicted"/>
<keyword evidence="2" id="KW-1185">Reference proteome</keyword>
<organism evidence="1 2">
    <name type="scientific">Lagenidium giganteum</name>
    <dbReference type="NCBI Taxonomy" id="4803"/>
    <lineage>
        <taxon>Eukaryota</taxon>
        <taxon>Sar</taxon>
        <taxon>Stramenopiles</taxon>
        <taxon>Oomycota</taxon>
        <taxon>Peronosporomycetes</taxon>
        <taxon>Pythiales</taxon>
        <taxon>Pythiaceae</taxon>
    </lineage>
</organism>
<accession>A0AAV2YVK7</accession>
<comment type="caution">
    <text evidence="1">The sequence shown here is derived from an EMBL/GenBank/DDBJ whole genome shotgun (WGS) entry which is preliminary data.</text>
</comment>
<dbReference type="EMBL" id="DAKRPA010000135">
    <property type="protein sequence ID" value="DAZ97438.1"/>
    <property type="molecule type" value="Genomic_DNA"/>
</dbReference>
<reference evidence="1" key="2">
    <citation type="journal article" date="2023" name="Microbiol Resour">
        <title>Decontamination and Annotation of the Draft Genome Sequence of the Oomycete Lagenidium giganteum ARSEF 373.</title>
        <authorList>
            <person name="Morgan W.R."/>
            <person name="Tartar A."/>
        </authorList>
    </citation>
    <scope>NUCLEOTIDE SEQUENCE</scope>
    <source>
        <strain evidence="1">ARSEF 373</strain>
    </source>
</reference>
<protein>
    <submittedName>
        <fullName evidence="1">Uncharacterized protein</fullName>
    </submittedName>
</protein>
<evidence type="ECO:0000313" key="2">
    <source>
        <dbReference type="Proteomes" id="UP001146120"/>
    </source>
</evidence>
<dbReference type="Proteomes" id="UP001146120">
    <property type="component" value="Unassembled WGS sequence"/>
</dbReference>
<name>A0AAV2YVK7_9STRA</name>
<dbReference type="AlphaFoldDB" id="A0AAV2YVK7"/>
<evidence type="ECO:0000313" key="1">
    <source>
        <dbReference type="EMBL" id="DAZ97438.1"/>
    </source>
</evidence>